<dbReference type="Proteomes" id="UP001269819">
    <property type="component" value="Unassembled WGS sequence"/>
</dbReference>
<evidence type="ECO:0000313" key="5">
    <source>
        <dbReference type="EMBL" id="MDV2079362.1"/>
    </source>
</evidence>
<organism evidence="5 6">
    <name type="scientific">Marinobacter xestospongiae</name>
    <dbReference type="NCBI Taxonomy" id="994319"/>
    <lineage>
        <taxon>Bacteria</taxon>
        <taxon>Pseudomonadati</taxon>
        <taxon>Pseudomonadota</taxon>
        <taxon>Gammaproteobacteria</taxon>
        <taxon>Pseudomonadales</taxon>
        <taxon>Marinobacteraceae</taxon>
        <taxon>Marinobacter</taxon>
    </lineage>
</organism>
<evidence type="ECO:0000256" key="4">
    <source>
        <dbReference type="SAM" id="Coils"/>
    </source>
</evidence>
<keyword evidence="5" id="KW-0969">Cilium</keyword>
<dbReference type="Gene3D" id="1.20.58.300">
    <property type="entry name" value="FlgN-like"/>
    <property type="match status" value="1"/>
</dbReference>
<comment type="caution">
    <text evidence="5">The sequence shown here is derived from an EMBL/GenBank/DDBJ whole genome shotgun (WGS) entry which is preliminary data.</text>
</comment>
<keyword evidence="4" id="KW-0175">Coiled coil</keyword>
<keyword evidence="5" id="KW-0282">Flagellum</keyword>
<dbReference type="SUPFAM" id="SSF140566">
    <property type="entry name" value="FlgN-like"/>
    <property type="match status" value="1"/>
</dbReference>
<evidence type="ECO:0000256" key="2">
    <source>
        <dbReference type="ARBA" id="ARBA00007703"/>
    </source>
</evidence>
<gene>
    <name evidence="5" type="ORF">RYS15_11730</name>
</gene>
<dbReference type="InterPro" id="IPR007809">
    <property type="entry name" value="FlgN-like"/>
</dbReference>
<sequence>MAAVNSLKNLLNDDIRQLNELADLLKTEKEKLAESDIAALEPLTQQKNDLLGQIRERAKRKIHLLVEMGYRPNSGSPSRFIQSSGVEDLIKPWQAAEDAMTECHKLNSVNHRVVTHVQKRLARLSDIFRGTSGQQKLYGATGEQTSMNHRTILASA</sequence>
<evidence type="ECO:0000256" key="3">
    <source>
        <dbReference type="ARBA" id="ARBA00022795"/>
    </source>
</evidence>
<evidence type="ECO:0000256" key="1">
    <source>
        <dbReference type="ARBA" id="ARBA00002397"/>
    </source>
</evidence>
<dbReference type="RefSeq" id="WP_316973928.1">
    <property type="nucleotide sequence ID" value="NZ_JAWIIJ010000007.1"/>
</dbReference>
<dbReference type="Pfam" id="PF05130">
    <property type="entry name" value="FlgN"/>
    <property type="match status" value="1"/>
</dbReference>
<dbReference type="EMBL" id="JAWIIJ010000007">
    <property type="protein sequence ID" value="MDV2079362.1"/>
    <property type="molecule type" value="Genomic_DNA"/>
</dbReference>
<name>A0ABU3VYK6_9GAMM</name>
<reference evidence="5 6" key="1">
    <citation type="submission" date="2023-10" db="EMBL/GenBank/DDBJ databases">
        <title>Characteristics and mechanism of a salt-tolerant marine origin heterotrophic nitrifying- aerobic denitrifying bacteria Marinobacter xestospongiae HN1.</title>
        <authorList>
            <person name="Qi R."/>
        </authorList>
    </citation>
    <scope>NUCLEOTIDE SEQUENCE [LARGE SCALE GENOMIC DNA]</scope>
    <source>
        <strain evidence="5 6">HN1</strain>
    </source>
</reference>
<evidence type="ECO:0000313" key="6">
    <source>
        <dbReference type="Proteomes" id="UP001269819"/>
    </source>
</evidence>
<protein>
    <submittedName>
        <fullName evidence="5">Flagellar protein FlgN</fullName>
    </submittedName>
</protein>
<keyword evidence="6" id="KW-1185">Reference proteome</keyword>
<feature type="coiled-coil region" evidence="4">
    <location>
        <begin position="8"/>
        <end position="35"/>
    </location>
</feature>
<proteinExistence type="inferred from homology"/>
<dbReference type="InterPro" id="IPR036679">
    <property type="entry name" value="FlgN-like_sf"/>
</dbReference>
<comment type="function">
    <text evidence="1">Required for the efficient initiation of filament assembly.</text>
</comment>
<keyword evidence="5" id="KW-0966">Cell projection</keyword>
<comment type="similarity">
    <text evidence="2">Belongs to the FlgN family.</text>
</comment>
<keyword evidence="3" id="KW-1005">Bacterial flagellum biogenesis</keyword>
<accession>A0ABU3VYK6</accession>